<keyword evidence="6" id="KW-0418">Kinase</keyword>
<dbReference type="InterPro" id="IPR003501">
    <property type="entry name" value="PTS_EIIB_2/3"/>
</dbReference>
<evidence type="ECO:0000313" key="10">
    <source>
        <dbReference type="EMBL" id="PXX80898.1"/>
    </source>
</evidence>
<dbReference type="PANTHER" id="PTHR34581">
    <property type="entry name" value="PTS SYSTEM N,N'-DIACETYLCHITOBIOSE-SPECIFIC EIIB COMPONENT"/>
    <property type="match status" value="1"/>
</dbReference>
<name>A0A2V2F6D0_9FIRM</name>
<dbReference type="AlphaFoldDB" id="A0A2V2F6D0"/>
<dbReference type="Pfam" id="PF02302">
    <property type="entry name" value="PTS_IIB"/>
    <property type="match status" value="1"/>
</dbReference>
<dbReference type="PANTHER" id="PTHR34581:SF2">
    <property type="entry name" value="PTS SYSTEM N,N'-DIACETYLCHITOBIOSE-SPECIFIC EIIB COMPONENT"/>
    <property type="match status" value="1"/>
</dbReference>
<organism evidence="9 12">
    <name type="scientific">Dielma fastidiosa</name>
    <dbReference type="NCBI Taxonomy" id="1034346"/>
    <lineage>
        <taxon>Bacteria</taxon>
        <taxon>Bacillati</taxon>
        <taxon>Bacillota</taxon>
        <taxon>Erysipelotrichia</taxon>
        <taxon>Erysipelotrichales</taxon>
        <taxon>Erysipelotrichaceae</taxon>
        <taxon>Dielma</taxon>
    </lineage>
</organism>
<accession>A0A2V2F6D0</accession>
<comment type="caution">
    <text evidence="9">The sequence shown here is derived from an EMBL/GenBank/DDBJ whole genome shotgun (WGS) entry which is preliminary data.</text>
</comment>
<dbReference type="Gene3D" id="3.40.50.2300">
    <property type="match status" value="1"/>
</dbReference>
<evidence type="ECO:0000256" key="1">
    <source>
        <dbReference type="ARBA" id="ARBA00022448"/>
    </source>
</evidence>
<gene>
    <name evidence="10" type="ORF">DES51_10216</name>
    <name evidence="9" type="ORF">MQE39_13335</name>
</gene>
<protein>
    <submittedName>
        <fullName evidence="9">PTS sugar transporter subunit IIB</fullName>
    </submittedName>
    <submittedName>
        <fullName evidence="10">PTS system cellobiose-specific IIB component</fullName>
    </submittedName>
</protein>
<feature type="domain" description="PTS EIIB type-3" evidence="8">
    <location>
        <begin position="1"/>
        <end position="98"/>
    </location>
</feature>
<dbReference type="Proteomes" id="UP000247612">
    <property type="component" value="Unassembled WGS sequence"/>
</dbReference>
<dbReference type="GO" id="GO:0009401">
    <property type="term" value="P:phosphoenolpyruvate-dependent sugar phosphotransferase system"/>
    <property type="evidence" value="ECO:0007669"/>
    <property type="project" value="UniProtKB-KW"/>
</dbReference>
<evidence type="ECO:0000259" key="8">
    <source>
        <dbReference type="PROSITE" id="PS51100"/>
    </source>
</evidence>
<keyword evidence="2" id="KW-0597">Phosphoprotein</keyword>
<keyword evidence="11" id="KW-1185">Reference proteome</keyword>
<evidence type="ECO:0000256" key="2">
    <source>
        <dbReference type="ARBA" id="ARBA00022553"/>
    </source>
</evidence>
<dbReference type="Proteomes" id="UP001276902">
    <property type="component" value="Unassembled WGS sequence"/>
</dbReference>
<dbReference type="RefSeq" id="WP_022938833.1">
    <property type="nucleotide sequence ID" value="NZ_BAABZA010000002.1"/>
</dbReference>
<dbReference type="EMBL" id="JALDAW010000022">
    <property type="protein sequence ID" value="MDY5169097.1"/>
    <property type="molecule type" value="Genomic_DNA"/>
</dbReference>
<evidence type="ECO:0000313" key="9">
    <source>
        <dbReference type="EMBL" id="MDY5169097.1"/>
    </source>
</evidence>
<evidence type="ECO:0000256" key="7">
    <source>
        <dbReference type="PROSITE-ProRule" id="PRU00423"/>
    </source>
</evidence>
<dbReference type="InterPro" id="IPR051819">
    <property type="entry name" value="PTS_sugar-specific_EIIB"/>
</dbReference>
<keyword evidence="5" id="KW-0598">Phosphotransferase system</keyword>
<dbReference type="InterPro" id="IPR013012">
    <property type="entry name" value="PTS_EIIB_3"/>
</dbReference>
<dbReference type="GeneID" id="94441125"/>
<dbReference type="EMBL" id="QJKH01000002">
    <property type="protein sequence ID" value="PXX80898.1"/>
    <property type="molecule type" value="Genomic_DNA"/>
</dbReference>
<keyword evidence="1" id="KW-0813">Transport</keyword>
<keyword evidence="3 9" id="KW-0762">Sugar transport</keyword>
<feature type="modified residue" description="Phosphocysteine; by EIIA" evidence="7">
    <location>
        <position position="7"/>
    </location>
</feature>
<keyword evidence="4" id="KW-0808">Transferase</keyword>
<evidence type="ECO:0000256" key="6">
    <source>
        <dbReference type="ARBA" id="ARBA00022777"/>
    </source>
</evidence>
<dbReference type="SUPFAM" id="SSF52794">
    <property type="entry name" value="PTS system IIB component-like"/>
    <property type="match status" value="1"/>
</dbReference>
<dbReference type="OrthoDB" id="9808134at2"/>
<evidence type="ECO:0000256" key="4">
    <source>
        <dbReference type="ARBA" id="ARBA00022679"/>
    </source>
</evidence>
<reference evidence="10 11" key="1">
    <citation type="submission" date="2018-05" db="EMBL/GenBank/DDBJ databases">
        <title>Genomic Encyclopedia of Type Strains, Phase IV (KMG-IV): sequencing the most valuable type-strain genomes for metagenomic binning, comparative biology and taxonomic classification.</title>
        <authorList>
            <person name="Goeker M."/>
        </authorList>
    </citation>
    <scope>NUCLEOTIDE SEQUENCE [LARGE SCALE GENOMIC DNA]</scope>
    <source>
        <strain evidence="10 11">JC118</strain>
    </source>
</reference>
<dbReference type="PROSITE" id="PS51100">
    <property type="entry name" value="PTS_EIIB_TYPE_3"/>
    <property type="match status" value="1"/>
</dbReference>
<evidence type="ECO:0000256" key="3">
    <source>
        <dbReference type="ARBA" id="ARBA00022597"/>
    </source>
</evidence>
<dbReference type="GO" id="GO:0008982">
    <property type="term" value="F:protein-N(PI)-phosphohistidine-sugar phosphotransferase activity"/>
    <property type="evidence" value="ECO:0007669"/>
    <property type="project" value="InterPro"/>
</dbReference>
<dbReference type="STRING" id="1034346.GCA_000313565_02546"/>
<proteinExistence type="predicted"/>
<evidence type="ECO:0000256" key="5">
    <source>
        <dbReference type="ARBA" id="ARBA00022683"/>
    </source>
</evidence>
<evidence type="ECO:0000313" key="11">
    <source>
        <dbReference type="Proteomes" id="UP000247612"/>
    </source>
</evidence>
<reference evidence="9" key="2">
    <citation type="submission" date="2022-03" db="EMBL/GenBank/DDBJ databases">
        <title>First case of bacteraemia caused by Dielma fastidiosa in a patient hospitalised with diverticulitis.</title>
        <authorList>
            <person name="Forman-Ankjaer B."/>
            <person name="Hvid-Jensen F."/>
            <person name="Kobel C.M."/>
            <person name="Greve T."/>
        </authorList>
    </citation>
    <scope>NUCLEOTIDE SEQUENCE</scope>
    <source>
        <strain evidence="9">AUH_DF_2021</strain>
    </source>
</reference>
<evidence type="ECO:0000313" key="12">
    <source>
        <dbReference type="Proteomes" id="UP001276902"/>
    </source>
</evidence>
<dbReference type="CDD" id="cd05564">
    <property type="entry name" value="PTS_IIB_chitobiose_lichenan"/>
    <property type="match status" value="1"/>
</dbReference>
<sequence>MNILLVCACGASTTIVVEAMKENLHEDEKDWFIEAKSVQEVKDCIGKYDAILVAPQIRYQKKMLEKLAAPYEIKIADIDPSAYGTCNGKKIMDAVRKL</sequence>
<dbReference type="InterPro" id="IPR036095">
    <property type="entry name" value="PTS_EIIB-like_sf"/>
</dbReference>
<dbReference type="GO" id="GO:0016301">
    <property type="term" value="F:kinase activity"/>
    <property type="evidence" value="ECO:0007669"/>
    <property type="project" value="UniProtKB-KW"/>
</dbReference>